<dbReference type="EMBL" id="JGZU01000004">
    <property type="protein sequence ID" value="KFJ07462.1"/>
    <property type="molecule type" value="Genomic_DNA"/>
</dbReference>
<feature type="transmembrane region" description="Helical" evidence="2">
    <location>
        <begin position="155"/>
        <end position="176"/>
    </location>
</feature>
<keyword evidence="2" id="KW-0812">Transmembrane</keyword>
<reference evidence="3 4" key="1">
    <citation type="submission" date="2014-03" db="EMBL/GenBank/DDBJ databases">
        <title>Genomics of Bifidobacteria.</title>
        <authorList>
            <person name="Ventura M."/>
            <person name="Milani C."/>
            <person name="Lugli G.A."/>
        </authorList>
    </citation>
    <scope>NUCLEOTIDE SEQUENCE [LARGE SCALE GENOMIC DNA]</scope>
    <source>
        <strain evidence="3 4">JCM 13495</strain>
    </source>
</reference>
<keyword evidence="2" id="KW-1133">Transmembrane helix</keyword>
<organism evidence="3 4">
    <name type="scientific">Bifidobacterium tsurumiense</name>
    <dbReference type="NCBI Taxonomy" id="356829"/>
    <lineage>
        <taxon>Bacteria</taxon>
        <taxon>Bacillati</taxon>
        <taxon>Actinomycetota</taxon>
        <taxon>Actinomycetes</taxon>
        <taxon>Bifidobacteriales</taxon>
        <taxon>Bifidobacteriaceae</taxon>
        <taxon>Bifidobacterium</taxon>
    </lineage>
</organism>
<protein>
    <submittedName>
        <fullName evidence="3">Drug resistance transporter, EmrB/QacA subfamily protein</fullName>
    </submittedName>
</protein>
<evidence type="ECO:0000313" key="4">
    <source>
        <dbReference type="Proteomes" id="UP000029080"/>
    </source>
</evidence>
<dbReference type="AlphaFoldDB" id="A0A087EI61"/>
<dbReference type="InterPro" id="IPR006938">
    <property type="entry name" value="DUF624"/>
</dbReference>
<accession>A0A087EI61</accession>
<evidence type="ECO:0000256" key="2">
    <source>
        <dbReference type="SAM" id="Phobius"/>
    </source>
</evidence>
<dbReference type="Proteomes" id="UP000029080">
    <property type="component" value="Unassembled WGS sequence"/>
</dbReference>
<name>A0A087EI61_9BIFI</name>
<feature type="transmembrane region" description="Helical" evidence="2">
    <location>
        <begin position="12"/>
        <end position="39"/>
    </location>
</feature>
<evidence type="ECO:0000256" key="1">
    <source>
        <dbReference type="SAM" id="MobiDB-lite"/>
    </source>
</evidence>
<evidence type="ECO:0000313" key="3">
    <source>
        <dbReference type="EMBL" id="KFJ07462.1"/>
    </source>
</evidence>
<dbReference type="eggNOG" id="COG5578">
    <property type="taxonomic scope" value="Bacteria"/>
</dbReference>
<dbReference type="RefSeq" id="WP_026642656.1">
    <property type="nucleotide sequence ID" value="NZ_JGZU01000004.1"/>
</dbReference>
<feature type="transmembrane region" description="Helical" evidence="2">
    <location>
        <begin position="109"/>
        <end position="135"/>
    </location>
</feature>
<gene>
    <name evidence="3" type="ORF">BITS_0708</name>
</gene>
<feature type="region of interest" description="Disordered" evidence="1">
    <location>
        <begin position="215"/>
        <end position="235"/>
    </location>
</feature>
<keyword evidence="4" id="KW-1185">Reference proteome</keyword>
<comment type="caution">
    <text evidence="3">The sequence shown here is derived from an EMBL/GenBank/DDBJ whole genome shotgun (WGS) entry which is preliminary data.</text>
</comment>
<keyword evidence="2" id="KW-0472">Membrane</keyword>
<feature type="transmembrane region" description="Helical" evidence="2">
    <location>
        <begin position="84"/>
        <end position="102"/>
    </location>
</feature>
<proteinExistence type="predicted"/>
<sequence length="235" mass="26789">MKRIAVGYEYLCRIVMMIAVAHIAWLAHTLLGLVVYGLFPSTAALYGTYRSWLLDVEDRSWTVKRTWITFHRIWVEERNSANLFGWPQALIWVLLIWEYWLVQHNDMGVIGIGVSGALLVLNIFYGLFVLLSWAVRANFDEKPMWVVRTSLSMVVARPLCSLMVVCLFMLTLWAYYTWPGLAVAFGFAVPVFATMMAVYSWGRMPGMDVHVLEPKDAESSAEHSGKRTVSEAGQK</sequence>
<dbReference type="Pfam" id="PF04854">
    <property type="entry name" value="DUF624"/>
    <property type="match status" value="1"/>
</dbReference>
<feature type="transmembrane region" description="Helical" evidence="2">
    <location>
        <begin position="183"/>
        <end position="202"/>
    </location>
</feature>
<dbReference type="OrthoDB" id="3236392at2"/>
<dbReference type="STRING" id="356829.BITS_0708"/>